<evidence type="ECO:0000313" key="1">
    <source>
        <dbReference type="EMBL" id="MBB4910318.1"/>
    </source>
</evidence>
<dbReference type="AlphaFoldDB" id="A0A7W7VHE2"/>
<dbReference type="RefSeq" id="WP_184814381.1">
    <property type="nucleotide sequence ID" value="NZ_JACHJQ010000007.1"/>
</dbReference>
<dbReference type="EMBL" id="JACHJQ010000007">
    <property type="protein sequence ID" value="MBB4910318.1"/>
    <property type="molecule type" value="Genomic_DNA"/>
</dbReference>
<organism evidence="1 2">
    <name type="scientific">Actinophytocola algeriensis</name>
    <dbReference type="NCBI Taxonomy" id="1768010"/>
    <lineage>
        <taxon>Bacteria</taxon>
        <taxon>Bacillati</taxon>
        <taxon>Actinomycetota</taxon>
        <taxon>Actinomycetes</taxon>
        <taxon>Pseudonocardiales</taxon>
        <taxon>Pseudonocardiaceae</taxon>
    </lineage>
</organism>
<reference evidence="1 2" key="1">
    <citation type="submission" date="2020-08" db="EMBL/GenBank/DDBJ databases">
        <title>Genomic Encyclopedia of Type Strains, Phase III (KMG-III): the genomes of soil and plant-associated and newly described type strains.</title>
        <authorList>
            <person name="Whitman W."/>
        </authorList>
    </citation>
    <scope>NUCLEOTIDE SEQUENCE [LARGE SCALE GENOMIC DNA]</scope>
    <source>
        <strain evidence="1 2">CECT 8960</strain>
    </source>
</reference>
<accession>A0A7W7VHE2</accession>
<name>A0A7W7VHE2_9PSEU</name>
<comment type="caution">
    <text evidence="1">The sequence shown here is derived from an EMBL/GenBank/DDBJ whole genome shotgun (WGS) entry which is preliminary data.</text>
</comment>
<gene>
    <name evidence="1" type="ORF">FHR82_006576</name>
</gene>
<dbReference type="Proteomes" id="UP000520767">
    <property type="component" value="Unassembled WGS sequence"/>
</dbReference>
<sequence>MAEKSCSSCGNETLEPGWIVDARQGLENKWVRGAMERGIFGGPKQAFKDKWEIEAYRCTQCSKLELYALDPGY</sequence>
<protein>
    <submittedName>
        <fullName evidence="1">Uncharacterized protein</fullName>
    </submittedName>
</protein>
<keyword evidence="2" id="KW-1185">Reference proteome</keyword>
<evidence type="ECO:0000313" key="2">
    <source>
        <dbReference type="Proteomes" id="UP000520767"/>
    </source>
</evidence>
<proteinExistence type="predicted"/>